<dbReference type="PANTHER" id="PTHR43380">
    <property type="entry name" value="2-OXOISOVALERATE DEHYDROGENASE SUBUNIT ALPHA, MITOCHONDRIAL"/>
    <property type="match status" value="1"/>
</dbReference>
<comment type="cofactor">
    <cofactor evidence="2">
        <name>thiamine diphosphate</name>
        <dbReference type="ChEBI" id="CHEBI:58937"/>
    </cofactor>
</comment>
<organism evidence="4">
    <name type="scientific">Chromera velia CCMP2878</name>
    <dbReference type="NCBI Taxonomy" id="1169474"/>
    <lineage>
        <taxon>Eukaryota</taxon>
        <taxon>Sar</taxon>
        <taxon>Alveolata</taxon>
        <taxon>Colpodellida</taxon>
        <taxon>Chromeraceae</taxon>
        <taxon>Chromera</taxon>
    </lineage>
</organism>
<evidence type="ECO:0000313" key="4">
    <source>
        <dbReference type="EMBL" id="CEM45424.1"/>
    </source>
</evidence>
<evidence type="ECO:0000256" key="2">
    <source>
        <dbReference type="RuleBase" id="RU365014"/>
    </source>
</evidence>
<keyword evidence="1 2" id="KW-0560">Oxidoreductase</keyword>
<dbReference type="InterPro" id="IPR050771">
    <property type="entry name" value="Alpha-ketoacid_DH_E1_comp"/>
</dbReference>
<name>A0A0G4HMK7_9ALVE</name>
<dbReference type="EMBL" id="CDMZ01003183">
    <property type="protein sequence ID" value="CEM45424.1"/>
    <property type="molecule type" value="Genomic_DNA"/>
</dbReference>
<feature type="domain" description="Dehydrogenase E1 component" evidence="3">
    <location>
        <begin position="90"/>
        <end position="386"/>
    </location>
</feature>
<dbReference type="InterPro" id="IPR029061">
    <property type="entry name" value="THDP-binding"/>
</dbReference>
<reference evidence="4" key="1">
    <citation type="submission" date="2014-11" db="EMBL/GenBank/DDBJ databases">
        <authorList>
            <person name="Otto D Thomas"/>
            <person name="Naeem Raeece"/>
        </authorList>
    </citation>
    <scope>NUCLEOTIDE SEQUENCE</scope>
</reference>
<dbReference type="SUPFAM" id="SSF52518">
    <property type="entry name" value="Thiamin diphosphate-binding fold (THDP-binding)"/>
    <property type="match status" value="1"/>
</dbReference>
<gene>
    <name evidence="4" type="ORF">Cvel_29199</name>
</gene>
<proteinExistence type="inferred from homology"/>
<evidence type="ECO:0000256" key="1">
    <source>
        <dbReference type="ARBA" id="ARBA00023002"/>
    </source>
</evidence>
<comment type="catalytic activity">
    <reaction evidence="2">
        <text>N(6)-[(R)-lipoyl]-L-lysyl-[protein] + 3-methyl-2-oxobutanoate + H(+) = N(6)-[(R)-S(8)-2-methylpropanoyldihydrolipoyl]-L-lysyl-[protein] + CO2</text>
        <dbReference type="Rhea" id="RHEA:13457"/>
        <dbReference type="Rhea" id="RHEA-COMP:10474"/>
        <dbReference type="Rhea" id="RHEA-COMP:10497"/>
        <dbReference type="ChEBI" id="CHEBI:11851"/>
        <dbReference type="ChEBI" id="CHEBI:15378"/>
        <dbReference type="ChEBI" id="CHEBI:16526"/>
        <dbReference type="ChEBI" id="CHEBI:83099"/>
        <dbReference type="ChEBI" id="CHEBI:83142"/>
        <dbReference type="EC" id="1.2.4.4"/>
    </reaction>
</comment>
<dbReference type="PANTHER" id="PTHR43380:SF1">
    <property type="entry name" value="2-OXOISOVALERATE DEHYDROGENASE SUBUNIT ALPHA, MITOCHONDRIAL"/>
    <property type="match status" value="1"/>
</dbReference>
<dbReference type="FunFam" id="3.40.50.970:FF:000108">
    <property type="entry name" value="2-oxoisovalerate dehydrogenase subunit alpha"/>
    <property type="match status" value="1"/>
</dbReference>
<dbReference type="VEuPathDB" id="CryptoDB:Cvel_29199"/>
<protein>
    <recommendedName>
        <fullName evidence="2">2-oxoisovalerate dehydrogenase subunit alpha</fullName>
        <ecNumber evidence="2">1.2.4.4</ecNumber>
    </recommendedName>
    <alternativeName>
        <fullName evidence="2">Branched-chain alpha-keto acid dehydrogenase E1 component alpha chain</fullName>
    </alternativeName>
</protein>
<dbReference type="GO" id="GO:0003863">
    <property type="term" value="F:branched-chain 2-oxo acid dehydrogenase activity"/>
    <property type="evidence" value="ECO:0007669"/>
    <property type="project" value="UniProtKB-EC"/>
</dbReference>
<dbReference type="GO" id="GO:0009083">
    <property type="term" value="P:branched-chain amino acid catabolic process"/>
    <property type="evidence" value="ECO:0007669"/>
    <property type="project" value="TreeGrafter"/>
</dbReference>
<comment type="similarity">
    <text evidence="2">Belongs to the BCKDHA family.</text>
</comment>
<dbReference type="CDD" id="cd02000">
    <property type="entry name" value="TPP_E1_PDC_ADC_BCADC"/>
    <property type="match status" value="1"/>
</dbReference>
<sequence length="435" mass="49574">MHLAGRFPLSRFLAGSQAHLLSTPPARRFSTHTEKGVYHAGLRNTVFTNEMSFSDESQVIPIFRVMNYDGEIDPDWKNPFTPEETLNAYKFMVRLSVWDDMMYNIQRQGRISFYIQNMGEEAAQTGLASAITVDDVLWCQYRELGVLMWRGFTLEDALCQLFSTKGDEGKGRQMPISYTKRDLNIQTIATPLTTQVPHAAGAGYAHKLAGEKRCSIAFFGEGAASEGDFHAALNFAAVLKSQTIFVCRNNGYAISTPVKDQYAGDGIAIRGLAYGITTIRVDGNDMFACHLAMKEARRICTEESKPVVMELMTYRMGHHSTSDDSSQYRPKGEYELWNQPGINPIARVRQYLTNHGLWDLERDEELRKEAKQTMLKQMRESEKKQYVPIVEGIFDDVYDVRPWYLQEQAEELAAHMKKYPDVYKKDRYEPGELGI</sequence>
<dbReference type="PhylomeDB" id="A0A0G4HMK7"/>
<dbReference type="AlphaFoldDB" id="A0A0G4HMK7"/>
<accession>A0A0G4HMK7</accession>
<comment type="function">
    <text evidence="2">The branched-chain alpha-keto dehydrogenase complex catalyzes the overall conversion of alpha-keto acids to acyl-CoA and CO(2). It contains multiple copies of three enzymatic components: branched-chain alpha-keto acid decarboxylase (E1), lipoamide acyltransferase (E2) and lipoamide dehydrogenase (E3).</text>
</comment>
<dbReference type="InterPro" id="IPR001017">
    <property type="entry name" value="DH_E1"/>
</dbReference>
<dbReference type="Gene3D" id="3.40.50.970">
    <property type="match status" value="1"/>
</dbReference>
<keyword evidence="2" id="KW-0786">Thiamine pyrophosphate</keyword>
<dbReference type="Pfam" id="PF00676">
    <property type="entry name" value="E1_dh"/>
    <property type="match status" value="1"/>
</dbReference>
<evidence type="ECO:0000259" key="3">
    <source>
        <dbReference type="Pfam" id="PF00676"/>
    </source>
</evidence>
<dbReference type="EC" id="1.2.4.4" evidence="2"/>